<evidence type="ECO:0000256" key="1">
    <source>
        <dbReference type="ARBA" id="ARBA00004613"/>
    </source>
</evidence>
<evidence type="ECO:0000256" key="9">
    <source>
        <dbReference type="SAM" id="MobiDB-lite"/>
    </source>
</evidence>
<dbReference type="PRINTS" id="PR00723">
    <property type="entry name" value="SUBTILISIN"/>
</dbReference>
<evidence type="ECO:0000256" key="6">
    <source>
        <dbReference type="ARBA" id="ARBA00022825"/>
    </source>
</evidence>
<comment type="subcellular location">
    <subcellularLocation>
        <location evidence="1">Secreted</location>
    </subcellularLocation>
</comment>
<dbReference type="EMBL" id="JAHXZI010000027">
    <property type="protein sequence ID" value="MBW6439373.1"/>
    <property type="molecule type" value="Genomic_DNA"/>
</dbReference>
<feature type="active site" description="Charge relay system" evidence="7">
    <location>
        <position position="168"/>
    </location>
</feature>
<dbReference type="InterPro" id="IPR050131">
    <property type="entry name" value="Peptidase_S8_subtilisin-like"/>
</dbReference>
<organism evidence="11 12">
    <name type="scientific">Actinoplanes hulinensis</name>
    <dbReference type="NCBI Taxonomy" id="1144547"/>
    <lineage>
        <taxon>Bacteria</taxon>
        <taxon>Bacillati</taxon>
        <taxon>Actinomycetota</taxon>
        <taxon>Actinomycetes</taxon>
        <taxon>Micromonosporales</taxon>
        <taxon>Micromonosporaceae</taxon>
        <taxon>Actinoplanes</taxon>
    </lineage>
</organism>
<keyword evidence="5 7" id="KW-0378">Hydrolase</keyword>
<keyword evidence="12" id="KW-1185">Reference proteome</keyword>
<dbReference type="InterPro" id="IPR000209">
    <property type="entry name" value="Peptidase_S8/S53_dom"/>
</dbReference>
<comment type="similarity">
    <text evidence="2 7 8">Belongs to the peptidase S8 family.</text>
</comment>
<gene>
    <name evidence="11" type="ORF">KZ829_37180</name>
</gene>
<dbReference type="PROSITE" id="PS00136">
    <property type="entry name" value="SUBTILASE_ASP"/>
    <property type="match status" value="1"/>
</dbReference>
<reference evidence="11 12" key="1">
    <citation type="journal article" date="2013" name="Antonie Van Leeuwenhoek">
        <title>Actinoplanes hulinensis sp. nov., a novel actinomycete isolated from soybean root (Glycine max (L.) Merr).</title>
        <authorList>
            <person name="Shen Y."/>
            <person name="Liu C."/>
            <person name="Wang X."/>
            <person name="Zhao J."/>
            <person name="Jia F."/>
            <person name="Zhang Y."/>
            <person name="Wang L."/>
            <person name="Yang D."/>
            <person name="Xiang W."/>
        </authorList>
    </citation>
    <scope>NUCLEOTIDE SEQUENCE [LARGE SCALE GENOMIC DNA]</scope>
    <source>
        <strain evidence="11 12">NEAU-M9</strain>
    </source>
</reference>
<evidence type="ECO:0000256" key="5">
    <source>
        <dbReference type="ARBA" id="ARBA00022801"/>
    </source>
</evidence>
<dbReference type="PROSITE" id="PS00138">
    <property type="entry name" value="SUBTILASE_SER"/>
    <property type="match status" value="1"/>
</dbReference>
<evidence type="ECO:0000256" key="8">
    <source>
        <dbReference type="RuleBase" id="RU003355"/>
    </source>
</evidence>
<evidence type="ECO:0000256" key="3">
    <source>
        <dbReference type="ARBA" id="ARBA00022525"/>
    </source>
</evidence>
<evidence type="ECO:0000259" key="10">
    <source>
        <dbReference type="Pfam" id="PF00082"/>
    </source>
</evidence>
<dbReference type="Gene3D" id="3.40.50.200">
    <property type="entry name" value="Peptidase S8/S53 domain"/>
    <property type="match status" value="1"/>
</dbReference>
<evidence type="ECO:0000313" key="11">
    <source>
        <dbReference type="EMBL" id="MBW6439373.1"/>
    </source>
</evidence>
<proteinExistence type="inferred from homology"/>
<dbReference type="CDD" id="cd07484">
    <property type="entry name" value="Peptidases_S8_Thermitase_like"/>
    <property type="match status" value="1"/>
</dbReference>
<dbReference type="PANTHER" id="PTHR43806:SF11">
    <property type="entry name" value="CEREVISIN-RELATED"/>
    <property type="match status" value="1"/>
</dbReference>
<feature type="region of interest" description="Disordered" evidence="9">
    <location>
        <begin position="389"/>
        <end position="455"/>
    </location>
</feature>
<dbReference type="InterPro" id="IPR023827">
    <property type="entry name" value="Peptidase_S8_Asp-AS"/>
</dbReference>
<accession>A0ABS7BES5</accession>
<evidence type="ECO:0000256" key="4">
    <source>
        <dbReference type="ARBA" id="ARBA00022670"/>
    </source>
</evidence>
<dbReference type="Pfam" id="PF00082">
    <property type="entry name" value="Peptidase_S8"/>
    <property type="match status" value="1"/>
</dbReference>
<dbReference type="PROSITE" id="PS51892">
    <property type="entry name" value="SUBTILASE"/>
    <property type="match status" value="1"/>
</dbReference>
<evidence type="ECO:0000256" key="2">
    <source>
        <dbReference type="ARBA" id="ARBA00011073"/>
    </source>
</evidence>
<dbReference type="InterPro" id="IPR023828">
    <property type="entry name" value="Peptidase_S8_Ser-AS"/>
</dbReference>
<feature type="compositionally biased region" description="Low complexity" evidence="9">
    <location>
        <begin position="389"/>
        <end position="430"/>
    </location>
</feature>
<sequence length="636" mass="63334">MSAFAAVGVVALPTGSADWTPVTYGLTAEPEHIVPDVVTEAQPARVVSTTIDEAGRPVVTVKEATDRASAVKLVKDAQKTDNAVGVEMDAPVHALGIPTGSDPYRAQQWDFTKIRTAEAWQRSTGSGATVAVIDSGVDAAHPDLAANVLPGYDAIANTAGTSTDGNGHGTHVAGTIAAVTGNGVGVSGIAPDVRILPVKVLGANGSGNMSDTAEGIVWAADNGAQVINMSLGSTTKVSAVSNAITYARNKGVTVIAAAGNSRQEGSPISYPAADDGVVAVAATDSADKVASYSNAGSYVDVAAPGSGIMSTYPTALGKQYTSMNGTSMAAPHVAAVAALLKGYQGSLTPDQIETALEKSAADLGPAGFDNDFGNGRIDAAAALATITPPATAPTTAPTIAPTKAPTTAPTTSAPTTAPTTAPTKAPTTAPTTPPTKAPTTAPTSAPTVAPSPSRTVAKVKPVITADVAGGEVVHGTAVTTTFTVKADNKAWSGKPVQICVTEGAAAQQCADATTGSAGTVRVNRTAKASYQLVLKAVATTTSEAATSAPVTYKVRAAVTVARTAKGKLAVTLTGAVGRPAEIQQNIRGAWTTVGKYTASASPVKVTITGLVAGQTYRVMVPAGPTVLGVTSAPIVA</sequence>
<dbReference type="Proteomes" id="UP001519863">
    <property type="component" value="Unassembled WGS sequence"/>
</dbReference>
<keyword evidence="3" id="KW-0964">Secreted</keyword>
<comment type="caution">
    <text evidence="11">The sequence shown here is derived from an EMBL/GenBank/DDBJ whole genome shotgun (WGS) entry which is preliminary data.</text>
</comment>
<dbReference type="InterPro" id="IPR034084">
    <property type="entry name" value="Thermitase-like_dom"/>
</dbReference>
<dbReference type="InterPro" id="IPR036852">
    <property type="entry name" value="Peptidase_S8/S53_dom_sf"/>
</dbReference>
<feature type="active site" description="Charge relay system" evidence="7">
    <location>
        <position position="134"/>
    </location>
</feature>
<dbReference type="InterPro" id="IPR022398">
    <property type="entry name" value="Peptidase_S8_His-AS"/>
</dbReference>
<dbReference type="InterPro" id="IPR015500">
    <property type="entry name" value="Peptidase_S8_subtilisin-rel"/>
</dbReference>
<dbReference type="PROSITE" id="PS00137">
    <property type="entry name" value="SUBTILASE_HIS"/>
    <property type="match status" value="1"/>
</dbReference>
<evidence type="ECO:0000313" key="12">
    <source>
        <dbReference type="Proteomes" id="UP001519863"/>
    </source>
</evidence>
<keyword evidence="4 7" id="KW-0645">Protease</keyword>
<protein>
    <submittedName>
        <fullName evidence="11">S8 family peptidase</fullName>
    </submittedName>
</protein>
<evidence type="ECO:0000256" key="7">
    <source>
        <dbReference type="PROSITE-ProRule" id="PRU01240"/>
    </source>
</evidence>
<feature type="active site" description="Charge relay system" evidence="7">
    <location>
        <position position="327"/>
    </location>
</feature>
<keyword evidence="6 7" id="KW-0720">Serine protease</keyword>
<feature type="compositionally biased region" description="Low complexity" evidence="9">
    <location>
        <begin position="437"/>
        <end position="452"/>
    </location>
</feature>
<dbReference type="SUPFAM" id="SSF52743">
    <property type="entry name" value="Subtilisin-like"/>
    <property type="match status" value="1"/>
</dbReference>
<name>A0ABS7BES5_9ACTN</name>
<dbReference type="PANTHER" id="PTHR43806">
    <property type="entry name" value="PEPTIDASE S8"/>
    <property type="match status" value="1"/>
</dbReference>
<feature type="domain" description="Peptidase S8/S53" evidence="10">
    <location>
        <begin position="125"/>
        <end position="375"/>
    </location>
</feature>